<dbReference type="Proteomes" id="UP000823927">
    <property type="component" value="Unassembled WGS sequence"/>
</dbReference>
<evidence type="ECO:0000313" key="5">
    <source>
        <dbReference type="Proteomes" id="UP000823927"/>
    </source>
</evidence>
<dbReference type="PROSITE" id="PS51257">
    <property type="entry name" value="PROKAR_LIPOPROTEIN"/>
    <property type="match status" value="1"/>
</dbReference>
<keyword evidence="2" id="KW-1133">Transmembrane helix</keyword>
<dbReference type="PANTHER" id="PTHR35902:SF6">
    <property type="entry name" value="CONSERVED WITHIN P. AEROPHILUM"/>
    <property type="match status" value="1"/>
</dbReference>
<keyword evidence="3" id="KW-0732">Signal</keyword>
<feature type="transmembrane region" description="Helical" evidence="2">
    <location>
        <begin position="537"/>
        <end position="558"/>
    </location>
</feature>
<name>A0A9D1F417_9FIRM</name>
<proteinExistence type="predicted"/>
<feature type="chain" id="PRO_5038890108" description="CARDB domain-containing protein" evidence="3">
    <location>
        <begin position="32"/>
        <end position="564"/>
    </location>
</feature>
<dbReference type="AlphaFoldDB" id="A0A9D1F417"/>
<gene>
    <name evidence="4" type="ORF">IAB46_05850</name>
</gene>
<evidence type="ECO:0000256" key="2">
    <source>
        <dbReference type="SAM" id="Phobius"/>
    </source>
</evidence>
<keyword evidence="2" id="KW-0472">Membrane</keyword>
<evidence type="ECO:0008006" key="6">
    <source>
        <dbReference type="Google" id="ProtNLM"/>
    </source>
</evidence>
<reference evidence="4" key="1">
    <citation type="submission" date="2020-10" db="EMBL/GenBank/DDBJ databases">
        <authorList>
            <person name="Gilroy R."/>
        </authorList>
    </citation>
    <scope>NUCLEOTIDE SEQUENCE</scope>
    <source>
        <strain evidence="4">CHK178-757</strain>
    </source>
</reference>
<comment type="caution">
    <text evidence="4">The sequence shown here is derived from an EMBL/GenBank/DDBJ whole genome shotgun (WGS) entry which is preliminary data.</text>
</comment>
<dbReference type="EMBL" id="DVIT01000022">
    <property type="protein sequence ID" value="HIS47074.1"/>
    <property type="molecule type" value="Genomic_DNA"/>
</dbReference>
<organism evidence="4 5">
    <name type="scientific">Candidatus Scybalocola faecigallinarum</name>
    <dbReference type="NCBI Taxonomy" id="2840941"/>
    <lineage>
        <taxon>Bacteria</taxon>
        <taxon>Bacillati</taxon>
        <taxon>Bacillota</taxon>
        <taxon>Clostridia</taxon>
        <taxon>Lachnospirales</taxon>
        <taxon>Lachnospiraceae</taxon>
        <taxon>Lachnospiraceae incertae sedis</taxon>
        <taxon>Candidatus Scybalocola (ex Gilroy et al. 2021)</taxon>
    </lineage>
</organism>
<evidence type="ECO:0000256" key="1">
    <source>
        <dbReference type="SAM" id="MobiDB-lite"/>
    </source>
</evidence>
<dbReference type="Gene3D" id="2.60.40.10">
    <property type="entry name" value="Immunoglobulins"/>
    <property type="match status" value="1"/>
</dbReference>
<feature type="compositionally biased region" description="Acidic residues" evidence="1">
    <location>
        <begin position="188"/>
        <end position="206"/>
    </location>
</feature>
<evidence type="ECO:0000256" key="3">
    <source>
        <dbReference type="SAM" id="SignalP"/>
    </source>
</evidence>
<feature type="signal peptide" evidence="3">
    <location>
        <begin position="1"/>
        <end position="31"/>
    </location>
</feature>
<protein>
    <recommendedName>
        <fullName evidence="6">CARDB domain-containing protein</fullName>
    </recommendedName>
</protein>
<evidence type="ECO:0000313" key="4">
    <source>
        <dbReference type="EMBL" id="HIS47074.1"/>
    </source>
</evidence>
<accession>A0A9D1F417</accession>
<keyword evidence="2" id="KW-0812">Transmembrane</keyword>
<dbReference type="InterPro" id="IPR013783">
    <property type="entry name" value="Ig-like_fold"/>
</dbReference>
<reference evidence="4" key="2">
    <citation type="journal article" date="2021" name="PeerJ">
        <title>Extensive microbial diversity within the chicken gut microbiome revealed by metagenomics and culture.</title>
        <authorList>
            <person name="Gilroy R."/>
            <person name="Ravi A."/>
            <person name="Getino M."/>
            <person name="Pursley I."/>
            <person name="Horton D.L."/>
            <person name="Alikhan N.F."/>
            <person name="Baker D."/>
            <person name="Gharbi K."/>
            <person name="Hall N."/>
            <person name="Watson M."/>
            <person name="Adriaenssens E.M."/>
            <person name="Foster-Nyarko E."/>
            <person name="Jarju S."/>
            <person name="Secka A."/>
            <person name="Antonio M."/>
            <person name="Oren A."/>
            <person name="Chaudhuri R.R."/>
            <person name="La Ragione R."/>
            <person name="Hildebrand F."/>
            <person name="Pallen M.J."/>
        </authorList>
    </citation>
    <scope>NUCLEOTIDE SEQUENCE</scope>
    <source>
        <strain evidence="4">CHK178-757</strain>
    </source>
</reference>
<dbReference type="PANTHER" id="PTHR35902">
    <property type="entry name" value="S-LAYER DOMAIN-LIKE PROTEIN-RELATED"/>
    <property type="match status" value="1"/>
</dbReference>
<sequence>MKDYKWFRAGCAVLAAVFLIACMPGTISALAAGQTWPQAGQSWHNEYFAIDDTHLYENMTFPADKDGKVYMTGQNMTVYLPLLFLPEDVQIIDDFIRITIEADSEASENMDTLKYELTAKKTVSKTNPVRQAWLIQWRPDLKSDTRAKSVRTRITMRANVMKDNTPVMIQADEELLLVFRNLSGSTSETDESEELLESESDTDGSQESESSGASETPETGESDTFGGDDAGLGDMIDPSGGAMDTSGGAVTWGGSGSGEDDPQAPPKLRILDCEVDRDEIYPGDTVEIQVTLKNSSAASGVEDVRIVYESASQEVLPVNSVNSIYVDRIRAGGTCQISFPMEVGYSLTSDSQRITLTMEFSDDSAQSLTCTENIFLKVTPSFAVMVDQPSMAASVESGSAQDITVNVYNTGGSPVKNVICSLEMEGVTPAGSAFGGDIEAGQSASVVLHTLIGKLESSVTNADGANDADGENDALAADGSSPSSGSGGYGQTTGTVYVRYQDEAGNEYTQQVSVTTRIVPAEGEEIPEETVEKSSQWWVSIVIALIVLQAVIFILMGVHRRRNV</sequence>
<feature type="region of interest" description="Disordered" evidence="1">
    <location>
        <begin position="460"/>
        <end position="490"/>
    </location>
</feature>
<feature type="compositionally biased region" description="Low complexity" evidence="1">
    <location>
        <begin position="473"/>
        <end position="484"/>
    </location>
</feature>
<feature type="region of interest" description="Disordered" evidence="1">
    <location>
        <begin position="185"/>
        <end position="266"/>
    </location>
</feature>